<evidence type="ECO:0000256" key="6">
    <source>
        <dbReference type="SAM" id="Coils"/>
    </source>
</evidence>
<dbReference type="Proteomes" id="UP000584824">
    <property type="component" value="Unassembled WGS sequence"/>
</dbReference>
<accession>A0A7W6K090</accession>
<dbReference type="PANTHER" id="PTHR32309">
    <property type="entry name" value="TYROSINE-PROTEIN KINASE"/>
    <property type="match status" value="1"/>
</dbReference>
<gene>
    <name evidence="10" type="ORF">GGQ66_001306</name>
</gene>
<dbReference type="PANTHER" id="PTHR32309:SF13">
    <property type="entry name" value="FERRIC ENTEROBACTIN TRANSPORT PROTEIN FEPE"/>
    <property type="match status" value="1"/>
</dbReference>
<dbReference type="InterPro" id="IPR050445">
    <property type="entry name" value="Bact_polysacc_biosynth/exp"/>
</dbReference>
<comment type="subcellular location">
    <subcellularLocation>
        <location evidence="1">Cell membrane</location>
        <topology evidence="1">Multi-pass membrane protein</topology>
    </subcellularLocation>
</comment>
<feature type="coiled-coil region" evidence="6">
    <location>
        <begin position="284"/>
        <end position="392"/>
    </location>
</feature>
<keyword evidence="4 8" id="KW-1133">Transmembrane helix</keyword>
<dbReference type="SUPFAM" id="SSF52540">
    <property type="entry name" value="P-loop containing nucleoside triphosphate hydrolases"/>
    <property type="match status" value="1"/>
</dbReference>
<evidence type="ECO:0000313" key="10">
    <source>
        <dbReference type="EMBL" id="MBB4102763.1"/>
    </source>
</evidence>
<protein>
    <submittedName>
        <fullName evidence="10">Uncharacterized protein involved in exopolysaccharide biosynthesis/Mrp family chromosome partitioning ATPase</fullName>
    </submittedName>
</protein>
<dbReference type="Pfam" id="PF02706">
    <property type="entry name" value="Wzz"/>
    <property type="match status" value="1"/>
</dbReference>
<dbReference type="Gene3D" id="3.40.50.300">
    <property type="entry name" value="P-loop containing nucleotide triphosphate hydrolases"/>
    <property type="match status" value="1"/>
</dbReference>
<sequence length="708" mass="75838">MYGVTRNNQDVDIDLVQLFRAIWQRKRTVLAVTAVAAGLAFVGASSIDKQYKSETRLLIEPRSLATETAQGGQNPPDELAVSSQVQLLQSTDLIKQVARELKLFELDEFDGGGSGGLLSLFGLGGGDKELAPEERALKAFRERLTVYQAEGSRVVAIEFASRDPKLSAAVANKIAGVYLSLQSGAKLDTSSETARWLEPEIANLRDKVREAEKKVADYRSSSGLLQTSETQTFATQQLSDISAEAVRVRGERAAAEARAENVRAALSAGRETDSLGDIVASPVIQRLKEQETNIRSQIADLSTSMLEGHPRLKALRGQLAGIRDQIQSETRRVLASLENEANVMRLREKQLTQQLNTLKAESARAGESEVGLKALEREAAAQRQLLETYLSRYREAASRMDPNAAPADARIISSAVEPREPSFPKVIPITIVAALAGFILAAVFVMLTELFSGRALRPVEELDHEESAPEAVPAVARRQSARAQGPASLLTATDADEDAEVAPVEPTDTEAYSLTAIAAAIASGPYAGLPIVAVSPDGDTGSTLTVEMARHLASGGLRVLIMDLTGSGLPTAMATERADLPGLTDLLTGKVAFGDIIHPDMHSRAHIVPQGTADIRTALRSVERLPMILAALTEAYERVIVECGPVGGADIAKLLRGRKAALLIAMSELDEERLTETVADFEDAGFEDVLLLAGPVPNQPEAGDRQAA</sequence>
<evidence type="ECO:0000256" key="1">
    <source>
        <dbReference type="ARBA" id="ARBA00004651"/>
    </source>
</evidence>
<dbReference type="RefSeq" id="WP_183790661.1">
    <property type="nucleotide sequence ID" value="NZ_JACIDU010000004.1"/>
</dbReference>
<feature type="region of interest" description="Disordered" evidence="7">
    <location>
        <begin position="461"/>
        <end position="499"/>
    </location>
</feature>
<feature type="transmembrane region" description="Helical" evidence="8">
    <location>
        <begin position="426"/>
        <end position="447"/>
    </location>
</feature>
<dbReference type="GO" id="GO:0005886">
    <property type="term" value="C:plasma membrane"/>
    <property type="evidence" value="ECO:0007669"/>
    <property type="project" value="UniProtKB-SubCell"/>
</dbReference>
<evidence type="ECO:0000256" key="2">
    <source>
        <dbReference type="ARBA" id="ARBA00022475"/>
    </source>
</evidence>
<reference evidence="10 11" key="1">
    <citation type="submission" date="2020-08" db="EMBL/GenBank/DDBJ databases">
        <title>Genomic Encyclopedia of Type Strains, Phase IV (KMG-IV): sequencing the most valuable type-strain genomes for metagenomic binning, comparative biology and taxonomic classification.</title>
        <authorList>
            <person name="Goeker M."/>
        </authorList>
    </citation>
    <scope>NUCLEOTIDE SEQUENCE [LARGE SCALE GENOMIC DNA]</scope>
    <source>
        <strain evidence="10 11">DSM 26385</strain>
    </source>
</reference>
<evidence type="ECO:0000313" key="11">
    <source>
        <dbReference type="Proteomes" id="UP000584824"/>
    </source>
</evidence>
<name>A0A7W6K090_9HYPH</name>
<evidence type="ECO:0000259" key="9">
    <source>
        <dbReference type="Pfam" id="PF02706"/>
    </source>
</evidence>
<evidence type="ECO:0000256" key="4">
    <source>
        <dbReference type="ARBA" id="ARBA00022989"/>
    </source>
</evidence>
<keyword evidence="5 8" id="KW-0472">Membrane</keyword>
<feature type="transmembrane region" description="Helical" evidence="8">
    <location>
        <begin position="28"/>
        <end position="47"/>
    </location>
</feature>
<keyword evidence="11" id="KW-1185">Reference proteome</keyword>
<evidence type="ECO:0000256" key="3">
    <source>
        <dbReference type="ARBA" id="ARBA00022692"/>
    </source>
</evidence>
<keyword evidence="6" id="KW-0175">Coiled coil</keyword>
<organism evidence="10 11">
    <name type="scientific">Allorhizobium borbori</name>
    <dbReference type="NCBI Taxonomy" id="485907"/>
    <lineage>
        <taxon>Bacteria</taxon>
        <taxon>Pseudomonadati</taxon>
        <taxon>Pseudomonadota</taxon>
        <taxon>Alphaproteobacteria</taxon>
        <taxon>Hyphomicrobiales</taxon>
        <taxon>Rhizobiaceae</taxon>
        <taxon>Rhizobium/Agrobacterium group</taxon>
        <taxon>Allorhizobium</taxon>
    </lineage>
</organism>
<dbReference type="GO" id="GO:0004713">
    <property type="term" value="F:protein tyrosine kinase activity"/>
    <property type="evidence" value="ECO:0007669"/>
    <property type="project" value="TreeGrafter"/>
</dbReference>
<dbReference type="EMBL" id="JACIDU010000004">
    <property type="protein sequence ID" value="MBB4102763.1"/>
    <property type="molecule type" value="Genomic_DNA"/>
</dbReference>
<dbReference type="InterPro" id="IPR027417">
    <property type="entry name" value="P-loop_NTPase"/>
</dbReference>
<keyword evidence="3 8" id="KW-0812">Transmembrane</keyword>
<keyword evidence="2" id="KW-1003">Cell membrane</keyword>
<evidence type="ECO:0000256" key="8">
    <source>
        <dbReference type="SAM" id="Phobius"/>
    </source>
</evidence>
<dbReference type="AlphaFoldDB" id="A0A7W6K090"/>
<evidence type="ECO:0000256" key="5">
    <source>
        <dbReference type="ARBA" id="ARBA00023136"/>
    </source>
</evidence>
<feature type="domain" description="Polysaccharide chain length determinant N-terminal" evidence="9">
    <location>
        <begin position="12"/>
        <end position="101"/>
    </location>
</feature>
<comment type="caution">
    <text evidence="10">The sequence shown here is derived from an EMBL/GenBank/DDBJ whole genome shotgun (WGS) entry which is preliminary data.</text>
</comment>
<proteinExistence type="predicted"/>
<evidence type="ECO:0000256" key="7">
    <source>
        <dbReference type="SAM" id="MobiDB-lite"/>
    </source>
</evidence>
<dbReference type="InterPro" id="IPR003856">
    <property type="entry name" value="LPS_length_determ_N"/>
</dbReference>